<dbReference type="STRING" id="994479.GCA_000194155_08006"/>
<proteinExistence type="predicted"/>
<gene>
    <name evidence="2" type="ORF">A8926_0343</name>
</gene>
<dbReference type="AlphaFoldDB" id="A0A2N3XQE5"/>
<evidence type="ECO:0000256" key="1">
    <source>
        <dbReference type="SAM" id="Phobius"/>
    </source>
</evidence>
<organism evidence="2 3">
    <name type="scientific">Saccharopolyspora spinosa</name>
    <dbReference type="NCBI Taxonomy" id="60894"/>
    <lineage>
        <taxon>Bacteria</taxon>
        <taxon>Bacillati</taxon>
        <taxon>Actinomycetota</taxon>
        <taxon>Actinomycetes</taxon>
        <taxon>Pseudonocardiales</taxon>
        <taxon>Pseudonocardiaceae</taxon>
        <taxon>Saccharopolyspora</taxon>
    </lineage>
</organism>
<evidence type="ECO:0000313" key="3">
    <source>
        <dbReference type="Proteomes" id="UP000233786"/>
    </source>
</evidence>
<reference evidence="2" key="1">
    <citation type="submission" date="2017-12" db="EMBL/GenBank/DDBJ databases">
        <title>Sequencing the genomes of 1000 Actinobacteria strains.</title>
        <authorList>
            <person name="Klenk H.-P."/>
        </authorList>
    </citation>
    <scope>NUCLEOTIDE SEQUENCE [LARGE SCALE GENOMIC DNA]</scope>
    <source>
        <strain evidence="2">DSM 44228</strain>
    </source>
</reference>
<dbReference type="Proteomes" id="UP000233786">
    <property type="component" value="Unassembled WGS sequence"/>
</dbReference>
<protein>
    <submittedName>
        <fullName evidence="2">Uncharacterized protein</fullName>
    </submittedName>
</protein>
<name>A0A2N3XQE5_SACSN</name>
<keyword evidence="1" id="KW-0472">Membrane</keyword>
<dbReference type="RefSeq" id="WP_010316182.1">
    <property type="nucleotide sequence ID" value="NZ_CP061007.1"/>
</dbReference>
<accession>A0A2N3XQE5</accession>
<keyword evidence="1" id="KW-0812">Transmembrane</keyword>
<comment type="caution">
    <text evidence="2">The sequence shown here is derived from an EMBL/GenBank/DDBJ whole genome shotgun (WGS) entry which is preliminary data.</text>
</comment>
<dbReference type="EMBL" id="PJNB01000001">
    <property type="protein sequence ID" value="PKW12852.1"/>
    <property type="molecule type" value="Genomic_DNA"/>
</dbReference>
<keyword evidence="1" id="KW-1133">Transmembrane helix</keyword>
<feature type="transmembrane region" description="Helical" evidence="1">
    <location>
        <begin position="9"/>
        <end position="32"/>
    </location>
</feature>
<keyword evidence="3" id="KW-1185">Reference proteome</keyword>
<sequence>MRGRVFGDLLIVLVVPLVLMIFGAFVLAVVLAQGWGLHLIFEGGGPY</sequence>
<evidence type="ECO:0000313" key="2">
    <source>
        <dbReference type="EMBL" id="PKW12852.1"/>
    </source>
</evidence>